<protein>
    <submittedName>
        <fullName evidence="2">(R)-specific enoyl-CoA hydratase</fullName>
        <ecNumber evidence="2">4.2.1.119</ecNumber>
    </submittedName>
</protein>
<organism evidence="2 3">
    <name type="scientific">Flavobacterium succinicans</name>
    <dbReference type="NCBI Taxonomy" id="29536"/>
    <lineage>
        <taxon>Bacteria</taxon>
        <taxon>Pseudomonadati</taxon>
        <taxon>Bacteroidota</taxon>
        <taxon>Flavobacteriia</taxon>
        <taxon>Flavobacteriales</taxon>
        <taxon>Flavobacteriaceae</taxon>
        <taxon>Flavobacterium</taxon>
    </lineage>
</organism>
<dbReference type="Gene3D" id="3.10.129.10">
    <property type="entry name" value="Hotdog Thioesterase"/>
    <property type="match status" value="1"/>
</dbReference>
<dbReference type="PANTHER" id="PTHR43437:SF3">
    <property type="entry name" value="HYDROXYACYL-THIOESTER DEHYDRATASE TYPE 2, MITOCHONDRIAL"/>
    <property type="match status" value="1"/>
</dbReference>
<dbReference type="PATRIC" id="fig|29536.5.peg.2453"/>
<proteinExistence type="predicted"/>
<keyword evidence="2" id="KW-0456">Lyase</keyword>
<evidence type="ECO:0000313" key="2">
    <source>
        <dbReference type="EMBL" id="OAZ03108.1"/>
    </source>
</evidence>
<dbReference type="InterPro" id="IPR029069">
    <property type="entry name" value="HotDog_dom_sf"/>
</dbReference>
<evidence type="ECO:0000313" key="3">
    <source>
        <dbReference type="Proteomes" id="UP000093807"/>
    </source>
</evidence>
<dbReference type="GO" id="GO:0018812">
    <property type="term" value="F:3-hydroxyacyl-CoA dehydratase activity"/>
    <property type="evidence" value="ECO:0007669"/>
    <property type="project" value="UniProtKB-EC"/>
</dbReference>
<dbReference type="AlphaFoldDB" id="A0A199XN00"/>
<dbReference type="GO" id="GO:0019171">
    <property type="term" value="F:(3R)-hydroxyacyl-[acyl-carrier-protein] dehydratase activity"/>
    <property type="evidence" value="ECO:0007669"/>
    <property type="project" value="TreeGrafter"/>
</dbReference>
<feature type="domain" description="MaoC-like" evidence="1">
    <location>
        <begin position="14"/>
        <end position="118"/>
    </location>
</feature>
<dbReference type="InterPro" id="IPR050965">
    <property type="entry name" value="UPF0336/Enoyl-CoA_hydratase"/>
</dbReference>
<dbReference type="GO" id="GO:0006633">
    <property type="term" value="P:fatty acid biosynthetic process"/>
    <property type="evidence" value="ECO:0007669"/>
    <property type="project" value="TreeGrafter"/>
</dbReference>
<name>A0A199XN00_9FLAO</name>
<accession>A0A199XN00</accession>
<dbReference type="PANTHER" id="PTHR43437">
    <property type="entry name" value="HYDROXYACYL-THIOESTER DEHYDRATASE TYPE 2, MITOCHONDRIAL-RELATED"/>
    <property type="match status" value="1"/>
</dbReference>
<evidence type="ECO:0000259" key="1">
    <source>
        <dbReference type="Pfam" id="PF01575"/>
    </source>
</evidence>
<gene>
    <name evidence="2" type="primary">phaJ</name>
    <name evidence="2" type="ORF">FLB_23540</name>
</gene>
<dbReference type="EMBL" id="JMTM01000065">
    <property type="protein sequence ID" value="OAZ03108.1"/>
    <property type="molecule type" value="Genomic_DNA"/>
</dbReference>
<dbReference type="Pfam" id="PF01575">
    <property type="entry name" value="MaoC_dehydratas"/>
    <property type="match status" value="1"/>
</dbReference>
<comment type="caution">
    <text evidence="2">The sequence shown here is derived from an EMBL/GenBank/DDBJ whole genome shotgun (WGS) entry which is preliminary data.</text>
</comment>
<sequence length="139" mass="15703">MQEYLFSDIKIGLKHSFEAEIDESRMEKFLEISGDNNPMHIDGEYAKSKGMIDRVVYGMLTSSFYSTLVGVYLPGKFALLHSIEVQFTKPAFIGDKLVVIGEVSSVNEMFNQIEVKAYILNQNSEKISRAKIKIGLVNE</sequence>
<dbReference type="RefSeq" id="WP_064716135.1">
    <property type="nucleotide sequence ID" value="NZ_JMTM01000065.1"/>
</dbReference>
<dbReference type="OrthoDB" id="9801625at2"/>
<keyword evidence="3" id="KW-1185">Reference proteome</keyword>
<dbReference type="EC" id="4.2.1.119" evidence="2"/>
<dbReference type="SUPFAM" id="SSF54637">
    <property type="entry name" value="Thioesterase/thiol ester dehydrase-isomerase"/>
    <property type="match status" value="1"/>
</dbReference>
<dbReference type="InterPro" id="IPR002539">
    <property type="entry name" value="MaoC-like_dom"/>
</dbReference>
<dbReference type="Proteomes" id="UP000093807">
    <property type="component" value="Unassembled WGS sequence"/>
</dbReference>
<reference evidence="2 3" key="1">
    <citation type="submission" date="2016-06" db="EMBL/GenBank/DDBJ databases">
        <title>Draft genome sequence of Flavobacterium succinicans strain DD5b.</title>
        <authorList>
            <person name="Poehlein A."/>
            <person name="Daniel R."/>
            <person name="Simeonova D.D."/>
        </authorList>
    </citation>
    <scope>NUCLEOTIDE SEQUENCE [LARGE SCALE GENOMIC DNA]</scope>
    <source>
        <strain evidence="2 3">DD5b</strain>
    </source>
</reference>